<evidence type="ECO:0000313" key="2">
    <source>
        <dbReference type="EMBL" id="CNW04365.1"/>
    </source>
</evidence>
<feature type="region of interest" description="Disordered" evidence="1">
    <location>
        <begin position="35"/>
        <end position="55"/>
    </location>
</feature>
<organism evidence="3 4">
    <name type="scientific">Mycobacterium tuberculosis</name>
    <dbReference type="NCBI Taxonomy" id="1773"/>
    <lineage>
        <taxon>Bacteria</taxon>
        <taxon>Bacillati</taxon>
        <taxon>Actinomycetota</taxon>
        <taxon>Actinomycetes</taxon>
        <taxon>Mycobacteriales</taxon>
        <taxon>Mycobacteriaceae</taxon>
        <taxon>Mycobacterium</taxon>
        <taxon>Mycobacterium tuberculosis complex</taxon>
    </lineage>
</organism>
<evidence type="ECO:0000313" key="4">
    <source>
        <dbReference type="Proteomes" id="UP000038802"/>
    </source>
</evidence>
<name>A0A0T9EJC2_MYCTX</name>
<dbReference type="EMBL" id="CQQC01001545">
    <property type="protein sequence ID" value="CNW04365.1"/>
    <property type="molecule type" value="Genomic_DNA"/>
</dbReference>
<gene>
    <name evidence="2" type="ORF">ERS007661_03465</name>
    <name evidence="3" type="ORF">ERS007703_04592</name>
</gene>
<protein>
    <submittedName>
        <fullName evidence="3">Uncharacterized protein</fullName>
    </submittedName>
</protein>
<dbReference type="AlphaFoldDB" id="A0A0T9EJC2"/>
<evidence type="ECO:0000256" key="1">
    <source>
        <dbReference type="SAM" id="MobiDB-lite"/>
    </source>
</evidence>
<evidence type="ECO:0000313" key="3">
    <source>
        <dbReference type="EMBL" id="COW99465.1"/>
    </source>
</evidence>
<accession>A0A0T9EJC2</accession>
<proteinExistence type="predicted"/>
<dbReference type="Proteomes" id="UP000038802">
    <property type="component" value="Unassembled WGS sequence"/>
</dbReference>
<sequence>MAMQASMPPMKRAFAAMQADSNRCVCCSSISIMLSRSPPQRTDGSPRGSGNSGKVPLLISAKSIHARTSGESTVNAEVYSCCLTQKST</sequence>
<dbReference type="Proteomes" id="UP000039217">
    <property type="component" value="Unassembled WGS sequence"/>
</dbReference>
<reference evidence="4 5" key="1">
    <citation type="submission" date="2015-03" db="EMBL/GenBank/DDBJ databases">
        <authorList>
            <consortium name="Pathogen Informatics"/>
        </authorList>
    </citation>
    <scope>NUCLEOTIDE SEQUENCE [LARGE SCALE GENOMIC DNA]</scope>
    <source>
        <strain evidence="2 5">D00501624</strain>
        <strain evidence="4">K00500041</strain>
    </source>
</reference>
<evidence type="ECO:0000313" key="5">
    <source>
        <dbReference type="Proteomes" id="UP000039217"/>
    </source>
</evidence>
<dbReference type="EMBL" id="CSAE01000845">
    <property type="protein sequence ID" value="COW99465.1"/>
    <property type="molecule type" value="Genomic_DNA"/>
</dbReference>
<reference evidence="3" key="2">
    <citation type="submission" date="2015-03" db="EMBL/GenBank/DDBJ databases">
        <authorList>
            <person name="Murphy D."/>
        </authorList>
    </citation>
    <scope>NUCLEOTIDE SEQUENCE [LARGE SCALE GENOMIC DNA]</scope>
    <source>
        <strain evidence="3">K00500041</strain>
    </source>
</reference>